<reference evidence="4" key="1">
    <citation type="journal article" date="2011" name="Nature">
        <title>Genome sequence and analysis of the tuber crop potato.</title>
        <authorList>
            <consortium name="The Potato Genome Sequencing Consortium"/>
        </authorList>
    </citation>
    <scope>NUCLEOTIDE SEQUENCE [LARGE SCALE GENOMIC DNA]</scope>
    <source>
        <strain evidence="4">cv. DM1-3 516 R44</strain>
    </source>
</reference>
<evidence type="ECO:0000313" key="4">
    <source>
        <dbReference type="Proteomes" id="UP000011115"/>
    </source>
</evidence>
<dbReference type="HOGENOM" id="CLU_029307_2_2_1"/>
<dbReference type="Gramene" id="PGSC0003DMT400095683">
    <property type="protein sequence ID" value="PGSC0003DMT400095683"/>
    <property type="gene ID" value="PGSC0003DMG400045254"/>
</dbReference>
<keyword evidence="4" id="KW-1185">Reference proteome</keyword>
<organism evidence="3 4">
    <name type="scientific">Solanum tuberosum</name>
    <name type="common">Potato</name>
    <dbReference type="NCBI Taxonomy" id="4113"/>
    <lineage>
        <taxon>Eukaryota</taxon>
        <taxon>Viridiplantae</taxon>
        <taxon>Streptophyta</taxon>
        <taxon>Embryophyta</taxon>
        <taxon>Tracheophyta</taxon>
        <taxon>Spermatophyta</taxon>
        <taxon>Magnoliopsida</taxon>
        <taxon>eudicotyledons</taxon>
        <taxon>Gunneridae</taxon>
        <taxon>Pentapetalae</taxon>
        <taxon>asterids</taxon>
        <taxon>lamiids</taxon>
        <taxon>Solanales</taxon>
        <taxon>Solanaceae</taxon>
        <taxon>Solanoideae</taxon>
        <taxon>Solaneae</taxon>
        <taxon>Solanum</taxon>
    </lineage>
</organism>
<proteinExistence type="predicted"/>
<feature type="coiled-coil region" evidence="1">
    <location>
        <begin position="128"/>
        <end position="155"/>
    </location>
</feature>
<keyword evidence="1" id="KW-0175">Coiled coil</keyword>
<evidence type="ECO:0008006" key="5">
    <source>
        <dbReference type="Google" id="ProtNLM"/>
    </source>
</evidence>
<feature type="region of interest" description="Disordered" evidence="2">
    <location>
        <begin position="56"/>
        <end position="99"/>
    </location>
</feature>
<evidence type="ECO:0000313" key="3">
    <source>
        <dbReference type="EnsemblPlants" id="PGSC0003DMT400095683"/>
    </source>
</evidence>
<evidence type="ECO:0000256" key="1">
    <source>
        <dbReference type="SAM" id="Coils"/>
    </source>
</evidence>
<reference evidence="3" key="2">
    <citation type="submission" date="2015-06" db="UniProtKB">
        <authorList>
            <consortium name="EnsemblPlants"/>
        </authorList>
    </citation>
    <scope>IDENTIFICATION</scope>
    <source>
        <strain evidence="3">DM1-3 516 R44</strain>
    </source>
</reference>
<dbReference type="AlphaFoldDB" id="M1DWV0"/>
<evidence type="ECO:0000256" key="2">
    <source>
        <dbReference type="SAM" id="MobiDB-lite"/>
    </source>
</evidence>
<dbReference type="EnsemblPlants" id="PGSC0003DMT400095683">
    <property type="protein sequence ID" value="PGSC0003DMT400095683"/>
    <property type="gene ID" value="PGSC0003DMG400045254"/>
</dbReference>
<accession>M1DWV0</accession>
<feature type="compositionally biased region" description="Low complexity" evidence="2">
    <location>
        <begin position="87"/>
        <end position="99"/>
    </location>
</feature>
<dbReference type="Proteomes" id="UP000011115">
    <property type="component" value="Unassembled WGS sequence"/>
</dbReference>
<sequence length="213" mass="23185">MAMRGKQKLTSQPFSVLITELCQRAGVPWDTTRDIEVTSSSSTDIRHIEAKFTREEVDKSRAAPTDISLKVDVDSLPAESPSPTPTSEPSGTSAPSSSSQCYLGCTALTPLRASVDDLATRVTTCGSRQGETSEVSTLKAEMADLRKDVEYLKSTDFTSLMRGADNENAPKTSGIPLATTRDVHRGGIAYEESDAETDEELIALHHEEMMERR</sequence>
<name>M1DWV0_SOLTU</name>
<dbReference type="InParanoid" id="M1DWV0"/>
<protein>
    <recommendedName>
        <fullName evidence="5">Polyprotein protein</fullName>
    </recommendedName>
</protein>
<dbReference type="PaxDb" id="4113-PGSC0003DMT400095683"/>